<dbReference type="GO" id="GO:0016114">
    <property type="term" value="P:terpenoid biosynthetic process"/>
    <property type="evidence" value="ECO:0007669"/>
    <property type="project" value="InterPro"/>
</dbReference>
<keyword evidence="6" id="KW-0472">Membrane</keyword>
<protein>
    <recommendedName>
        <fullName evidence="7">Transketolase C-terminal domain-containing protein</fullName>
    </recommendedName>
</protein>
<comment type="cofactor">
    <cofactor evidence="1">
        <name>Mg(2+)</name>
        <dbReference type="ChEBI" id="CHEBI:18420"/>
    </cofactor>
</comment>
<dbReference type="EMBL" id="JADFTS010000003">
    <property type="protein sequence ID" value="KAF9613384.1"/>
    <property type="molecule type" value="Genomic_DNA"/>
</dbReference>
<keyword evidence="6" id="KW-0812">Transmembrane</keyword>
<dbReference type="PANTHER" id="PTHR43322:SF3">
    <property type="entry name" value="1-DEOXY-D-XYLULOSE-5-PHOSPHATE SYNTHASE"/>
    <property type="match status" value="1"/>
</dbReference>
<evidence type="ECO:0000259" key="7">
    <source>
        <dbReference type="Pfam" id="PF02780"/>
    </source>
</evidence>
<dbReference type="SUPFAM" id="SSF52518">
    <property type="entry name" value="Thiamin diphosphate-binding fold (THDP-binding)"/>
    <property type="match status" value="1"/>
</dbReference>
<name>A0A835IAQ2_9MAGN</name>
<reference evidence="8 9" key="1">
    <citation type="submission" date="2020-10" db="EMBL/GenBank/DDBJ databases">
        <title>The Coptis chinensis genome and diversification of protoberbering-type alkaloids.</title>
        <authorList>
            <person name="Wang B."/>
            <person name="Shu S."/>
            <person name="Song C."/>
            <person name="Liu Y."/>
        </authorList>
    </citation>
    <scope>NUCLEOTIDE SEQUENCE [LARGE SCALE GENOMIC DNA]</scope>
    <source>
        <strain evidence="8">HL-2020</strain>
        <tissue evidence="8">Leaf</tissue>
    </source>
</reference>
<evidence type="ECO:0000256" key="4">
    <source>
        <dbReference type="ARBA" id="ARBA00022842"/>
    </source>
</evidence>
<evidence type="ECO:0000256" key="1">
    <source>
        <dbReference type="ARBA" id="ARBA00001946"/>
    </source>
</evidence>
<evidence type="ECO:0000313" key="9">
    <source>
        <dbReference type="Proteomes" id="UP000631114"/>
    </source>
</evidence>
<dbReference type="SUPFAM" id="SSF52922">
    <property type="entry name" value="TK C-terminal domain-like"/>
    <property type="match status" value="1"/>
</dbReference>
<keyword evidence="3" id="KW-0808">Transferase</keyword>
<dbReference type="PANTHER" id="PTHR43322">
    <property type="entry name" value="1-D-DEOXYXYLULOSE 5-PHOSPHATE SYNTHASE-RELATED"/>
    <property type="match status" value="1"/>
</dbReference>
<dbReference type="OrthoDB" id="10266385at2759"/>
<comment type="subunit">
    <text evidence="2">Homodimer.</text>
</comment>
<dbReference type="GO" id="GO:0008661">
    <property type="term" value="F:1-deoxy-D-xylulose-5-phosphate synthase activity"/>
    <property type="evidence" value="ECO:0007669"/>
    <property type="project" value="InterPro"/>
</dbReference>
<comment type="caution">
    <text evidence="8">The sequence shown here is derived from an EMBL/GenBank/DDBJ whole genome shotgun (WGS) entry which is preliminary data.</text>
</comment>
<dbReference type="InterPro" id="IPR033248">
    <property type="entry name" value="Transketolase_C"/>
</dbReference>
<keyword evidence="5" id="KW-0786">Thiamine pyrophosphate</keyword>
<feature type="transmembrane region" description="Helical" evidence="6">
    <location>
        <begin position="12"/>
        <end position="40"/>
    </location>
</feature>
<dbReference type="InterPro" id="IPR005477">
    <property type="entry name" value="Dxylulose-5-P_synthase"/>
</dbReference>
<proteinExistence type="predicted"/>
<dbReference type="Proteomes" id="UP000631114">
    <property type="component" value="Unassembled WGS sequence"/>
</dbReference>
<dbReference type="Pfam" id="PF02780">
    <property type="entry name" value="Transketolase_C"/>
    <property type="match status" value="1"/>
</dbReference>
<evidence type="ECO:0000256" key="6">
    <source>
        <dbReference type="SAM" id="Phobius"/>
    </source>
</evidence>
<accession>A0A835IAQ2</accession>
<evidence type="ECO:0000256" key="5">
    <source>
        <dbReference type="ARBA" id="ARBA00023052"/>
    </source>
</evidence>
<evidence type="ECO:0000313" key="8">
    <source>
        <dbReference type="EMBL" id="KAF9613384.1"/>
    </source>
</evidence>
<keyword evidence="4" id="KW-0460">Magnesium</keyword>
<evidence type="ECO:0000256" key="3">
    <source>
        <dbReference type="ARBA" id="ARBA00022679"/>
    </source>
</evidence>
<feature type="transmembrane region" description="Helical" evidence="6">
    <location>
        <begin position="52"/>
        <end position="72"/>
    </location>
</feature>
<evidence type="ECO:0000256" key="2">
    <source>
        <dbReference type="ARBA" id="ARBA00011738"/>
    </source>
</evidence>
<keyword evidence="6" id="KW-1133">Transmembrane helix</keyword>
<feature type="domain" description="Transketolase C-terminal" evidence="7">
    <location>
        <begin position="102"/>
        <end position="175"/>
    </location>
</feature>
<sequence length="187" mass="21105">MQDPNDANFQNFLLWYVHAPSCYVQSLLVNIIVGAFDFVVHDVNRQKVPVRFAISSAGLVELVNMVVIAAHVNDRPICFRLSKRCRWWDEQLLCNGIPPEIGKGRVLVEGKDVALLGYGVMVQNCLRARSLLASLGIHVTIADARFSKPLDIKLVRELCKEHTFLITVEERSMRGRICIPHCAVYCT</sequence>
<dbReference type="InterPro" id="IPR029061">
    <property type="entry name" value="THDP-binding"/>
</dbReference>
<dbReference type="AlphaFoldDB" id="A0A835IAQ2"/>
<dbReference type="Gene3D" id="3.40.50.920">
    <property type="match status" value="1"/>
</dbReference>
<organism evidence="8 9">
    <name type="scientific">Coptis chinensis</name>
    <dbReference type="NCBI Taxonomy" id="261450"/>
    <lineage>
        <taxon>Eukaryota</taxon>
        <taxon>Viridiplantae</taxon>
        <taxon>Streptophyta</taxon>
        <taxon>Embryophyta</taxon>
        <taxon>Tracheophyta</taxon>
        <taxon>Spermatophyta</taxon>
        <taxon>Magnoliopsida</taxon>
        <taxon>Ranunculales</taxon>
        <taxon>Ranunculaceae</taxon>
        <taxon>Coptidoideae</taxon>
        <taxon>Coptis</taxon>
    </lineage>
</organism>
<dbReference type="InterPro" id="IPR009014">
    <property type="entry name" value="Transketo_C/PFOR_II"/>
</dbReference>
<keyword evidence="9" id="KW-1185">Reference proteome</keyword>
<gene>
    <name evidence="8" type="ORF">IFM89_007462</name>
</gene>